<organism evidence="2">
    <name type="scientific">Bradyrhizobium quebecense</name>
    <dbReference type="NCBI Taxonomy" id="2748629"/>
    <lineage>
        <taxon>Bacteria</taxon>
        <taxon>Pseudomonadati</taxon>
        <taxon>Pseudomonadota</taxon>
        <taxon>Alphaproteobacteria</taxon>
        <taxon>Hyphomicrobiales</taxon>
        <taxon>Nitrobacteraceae</taxon>
        <taxon>Bradyrhizobium</taxon>
    </lineage>
</organism>
<accession>A0A974AC83</accession>
<dbReference type="AlphaFoldDB" id="A0A974AC83"/>
<dbReference type="RefSeq" id="WP_176532816.1">
    <property type="nucleotide sequence ID" value="NZ_CP088022.1"/>
</dbReference>
<dbReference type="EMBL" id="JAGEPA010000001">
    <property type="protein sequence ID" value="MBO1433617.1"/>
    <property type="molecule type" value="Genomic_DNA"/>
</dbReference>
<evidence type="ECO:0000313" key="2">
    <source>
        <dbReference type="EMBL" id="NVL09447.1"/>
    </source>
</evidence>
<protein>
    <submittedName>
        <fullName evidence="2">Uncharacterized protein</fullName>
    </submittedName>
</protein>
<evidence type="ECO:0000313" key="1">
    <source>
        <dbReference type="EMBL" id="MBO1433617.1"/>
    </source>
</evidence>
<keyword evidence="3" id="KW-1185">Reference proteome</keyword>
<comment type="caution">
    <text evidence="2">The sequence shown here is derived from an EMBL/GenBank/DDBJ whole genome shotgun (WGS) entry which is preliminary data.</text>
</comment>
<dbReference type="Proteomes" id="UP000692816">
    <property type="component" value="Unassembled WGS sequence"/>
</dbReference>
<reference evidence="1" key="2">
    <citation type="journal article" date="2021" name="Int. J. Syst. Evol. Microbiol.">
        <title>Bradyrhizobium septentrionale sp. nov. (sv. septentrionale) and Bradyrhizobium quebecense sp. nov. (sv. septentrionale) associated with legumes native to Canada possess rearranged symbiosis genes and numerous insertion sequences.</title>
        <authorList>
            <person name="Bromfield E.S.P."/>
            <person name="Cloutier S."/>
        </authorList>
    </citation>
    <scope>NUCLEOTIDE SEQUENCE</scope>
    <source>
        <strain evidence="1">12S5</strain>
    </source>
</reference>
<gene>
    <name evidence="2" type="ORF">HU230_27440</name>
    <name evidence="1" type="ORF">J4P68_30650</name>
</gene>
<sequence>MTEREQKLLIALVKMVSRYLDGHGDEVDSISESAGEHALEALADFGLMEALNTRFARWTEEGKRFRGDVAGIPDRQAIPVTGNSLQLRGVVTRSLEELAPLAAEVATNADLLKRFEDVAFGDDSRRTYEVAQEINAYVRTFYPSLTEPEGLKVQLVLADMIGRRKGKF</sequence>
<name>A0A974AC83_9BRAD</name>
<evidence type="ECO:0000313" key="3">
    <source>
        <dbReference type="Proteomes" id="UP000692816"/>
    </source>
</evidence>
<dbReference type="EMBL" id="JABWSX010000001">
    <property type="protein sequence ID" value="NVL09447.1"/>
    <property type="molecule type" value="Genomic_DNA"/>
</dbReference>
<proteinExistence type="predicted"/>
<reference evidence="2" key="1">
    <citation type="submission" date="2020-06" db="EMBL/GenBank/DDBJ databases">
        <title>Whole Genome Sequence of Bradyrhizobium sp. Strain 66S1MB.</title>
        <authorList>
            <person name="Bromfield E."/>
            <person name="Cloutier S."/>
        </authorList>
    </citation>
    <scope>NUCLEOTIDE SEQUENCE</scope>
    <source>
        <strain evidence="2">66S1MB</strain>
    </source>
</reference>